<dbReference type="GO" id="GO:0005737">
    <property type="term" value="C:cytoplasm"/>
    <property type="evidence" value="ECO:0007669"/>
    <property type="project" value="UniProtKB-SubCell"/>
</dbReference>
<feature type="domain" description="Aminoglycoside phosphotransferase" evidence="9">
    <location>
        <begin position="44"/>
        <end position="286"/>
    </location>
</feature>
<keyword evidence="4 10" id="KW-0418">Kinase</keyword>
<dbReference type="InterPro" id="IPR050249">
    <property type="entry name" value="Pseudomonas-type_ThrB"/>
</dbReference>
<dbReference type="GO" id="GO:0047992">
    <property type="term" value="F:hydroxylysine kinase activity"/>
    <property type="evidence" value="ECO:0007669"/>
    <property type="project" value="UniProtKB-EC"/>
</dbReference>
<evidence type="ECO:0000256" key="2">
    <source>
        <dbReference type="ARBA" id="ARBA00022490"/>
    </source>
</evidence>
<evidence type="ECO:0000313" key="11">
    <source>
        <dbReference type="Proteomes" id="UP000552883"/>
    </source>
</evidence>
<evidence type="ECO:0000256" key="6">
    <source>
        <dbReference type="ARBA" id="ARBA00037368"/>
    </source>
</evidence>
<dbReference type="InterPro" id="IPR011009">
    <property type="entry name" value="Kinase-like_dom_sf"/>
</dbReference>
<evidence type="ECO:0000259" key="9">
    <source>
        <dbReference type="Pfam" id="PF01636"/>
    </source>
</evidence>
<evidence type="ECO:0000256" key="1">
    <source>
        <dbReference type="ARBA" id="ARBA00004496"/>
    </source>
</evidence>
<keyword evidence="11" id="KW-1185">Reference proteome</keyword>
<sequence length="350" mass="36376">MTAPSPPHLTAPFAAVPVERAAALLARTHALAVDAVERLATERDDTFRVRSGDRMLVAKLAHPLDDPRVVADQLAVLEALARIRPDLPVPRVLPAADGALSATIQTVDGPRLLRVLTHLDGETLGSAPRSLGDLRALGALHARLARAIAAIGDAADPPLQGAPTEWNLLALERYGPLVPAIGDPALRSAIAAVIERAADAVLAPARALPAVLAHNDLHGDNVLVRPGPPGTPLEVTGVLDFGDMTRTARVADLAVAASYARGRVGEAGPPWAAATAYVAGYESVEPLDPAEHALLPDLVLLRLAQRGILNSAIAAANPRAAEYASRNLSAIARDLRELGASTPHRIGGTP</sequence>
<keyword evidence="3" id="KW-0808">Transferase</keyword>
<evidence type="ECO:0000256" key="3">
    <source>
        <dbReference type="ARBA" id="ARBA00022679"/>
    </source>
</evidence>
<organism evidence="10 11">
    <name type="scientific">Microcella frigidaquae</name>
    <dbReference type="NCBI Taxonomy" id="424758"/>
    <lineage>
        <taxon>Bacteria</taxon>
        <taxon>Bacillati</taxon>
        <taxon>Actinomycetota</taxon>
        <taxon>Actinomycetes</taxon>
        <taxon>Micrococcales</taxon>
        <taxon>Microbacteriaceae</taxon>
        <taxon>Microcella</taxon>
    </lineage>
</organism>
<dbReference type="AlphaFoldDB" id="A0A840XP91"/>
<dbReference type="RefSeq" id="WP_153982819.1">
    <property type="nucleotide sequence ID" value="NZ_BAAANZ010000006.1"/>
</dbReference>
<proteinExistence type="predicted"/>
<comment type="caution">
    <text evidence="10">The sequence shown here is derived from an EMBL/GenBank/DDBJ whole genome shotgun (WGS) entry which is preliminary data.</text>
</comment>
<keyword evidence="2" id="KW-0963">Cytoplasm</keyword>
<gene>
    <name evidence="10" type="ORF">BJ959_001235</name>
</gene>
<dbReference type="InterPro" id="IPR002575">
    <property type="entry name" value="Aminoglycoside_PTrfase"/>
</dbReference>
<comment type="catalytic activity">
    <reaction evidence="5">
        <text>(5R)-5-hydroxy-L-lysine + GTP = (5R)-5-phosphooxy-L-lysine + GDP + H(+)</text>
        <dbReference type="Rhea" id="RHEA:19049"/>
        <dbReference type="ChEBI" id="CHEBI:15378"/>
        <dbReference type="ChEBI" id="CHEBI:37565"/>
        <dbReference type="ChEBI" id="CHEBI:57882"/>
        <dbReference type="ChEBI" id="CHEBI:58189"/>
        <dbReference type="ChEBI" id="CHEBI:58357"/>
        <dbReference type="EC" id="2.7.1.81"/>
    </reaction>
</comment>
<dbReference type="PANTHER" id="PTHR21064">
    <property type="entry name" value="AMINOGLYCOSIDE PHOSPHOTRANSFERASE DOMAIN-CONTAINING PROTEIN-RELATED"/>
    <property type="match status" value="1"/>
</dbReference>
<dbReference type="EMBL" id="JACHBS010000001">
    <property type="protein sequence ID" value="MBB5617739.1"/>
    <property type="molecule type" value="Genomic_DNA"/>
</dbReference>
<evidence type="ECO:0000256" key="4">
    <source>
        <dbReference type="ARBA" id="ARBA00022777"/>
    </source>
</evidence>
<name>A0A840XP91_9MICO</name>
<evidence type="ECO:0000313" key="10">
    <source>
        <dbReference type="EMBL" id="MBB5617739.1"/>
    </source>
</evidence>
<dbReference type="Gene3D" id="3.90.1200.10">
    <property type="match status" value="1"/>
</dbReference>
<reference evidence="10 11" key="1">
    <citation type="submission" date="2020-08" db="EMBL/GenBank/DDBJ databases">
        <title>Sequencing the genomes of 1000 actinobacteria strains.</title>
        <authorList>
            <person name="Klenk H.-P."/>
        </authorList>
    </citation>
    <scope>NUCLEOTIDE SEQUENCE [LARGE SCALE GENOMIC DNA]</scope>
    <source>
        <strain evidence="10 11">DSM 23889</strain>
    </source>
</reference>
<dbReference type="Proteomes" id="UP000552883">
    <property type="component" value="Unassembled WGS sequence"/>
</dbReference>
<protein>
    <recommendedName>
        <fullName evidence="8">Hydroxylysine kinase</fullName>
        <ecNumber evidence="7">2.7.1.81</ecNumber>
    </recommendedName>
</protein>
<dbReference type="EC" id="2.7.1.81" evidence="7"/>
<dbReference type="PANTHER" id="PTHR21064:SF1">
    <property type="entry name" value="HYDROXYLYSINE KINASE"/>
    <property type="match status" value="1"/>
</dbReference>
<dbReference type="OrthoDB" id="241498at2"/>
<evidence type="ECO:0000256" key="5">
    <source>
        <dbReference type="ARBA" id="ARBA00036820"/>
    </source>
</evidence>
<evidence type="ECO:0000256" key="8">
    <source>
        <dbReference type="ARBA" id="ARBA00040505"/>
    </source>
</evidence>
<comment type="function">
    <text evidence="6">Catalyzes the GTP-dependent phosphorylation of 5-hydroxy-L-lysine.</text>
</comment>
<comment type="subcellular location">
    <subcellularLocation>
        <location evidence="1">Cytoplasm</location>
    </subcellularLocation>
</comment>
<accession>A0A840XP91</accession>
<evidence type="ECO:0000256" key="7">
    <source>
        <dbReference type="ARBA" id="ARBA00038873"/>
    </source>
</evidence>
<dbReference type="SUPFAM" id="SSF56112">
    <property type="entry name" value="Protein kinase-like (PK-like)"/>
    <property type="match status" value="1"/>
</dbReference>
<dbReference type="Pfam" id="PF01636">
    <property type="entry name" value="APH"/>
    <property type="match status" value="1"/>
</dbReference>